<feature type="compositionally biased region" description="Polar residues" evidence="7">
    <location>
        <begin position="275"/>
        <end position="294"/>
    </location>
</feature>
<protein>
    <submittedName>
        <fullName evidence="8">Uncharacterized protein</fullName>
    </submittedName>
</protein>
<evidence type="ECO:0000256" key="7">
    <source>
        <dbReference type="SAM" id="MobiDB-lite"/>
    </source>
</evidence>
<sequence length="736" mass="81793">MAEQDRLEVVRRRSSRRIANRRSHPLDLSFAGYSASISTPVTESKVSVKSAGTSKSASADSSKKTQIPDLPSTSKKHETPIYNQVSHVRTECGVTSSENYFRLDLFSLPEDLVTTATQSNLDQLHCELVAISATQLQLVIHIPSAEGMFSCSTCKAKFNRMSRLKQHQLMTHQMGFKNIDALSTHVKNNHSPYTCKICGARCISFADLQTHVQLHQNICPHCFVNFGSPDLLASHMKKLHDYLSESLMQEEGGIMGAPFGWQELDSGPYSDDSMDNTNASQGSNQKNQMSSTSNVLSPTADALQYAGGSARPDSYGRYTCESCNKSFKTAVRLGIHIKQRHENGGQGFYCSICDKSFEDREQCEEHRLEHRKNPTCHICSVTFSSTSNLSAHIKRHFNNEKATYPCNICNINVEGPRKNLASHMRSVHGIRLMDPDPATATSFFGFSDSGNTQGGNSGSSETLRRRVEAGSAGRLSIKCPICNGFIANNRASILEHRWKAHRVPVEYSLSEPDSEDDEEGYQYLIVPTEKDKQLTISDNFEEMFWSNLRTTHMKTLGEVTEPAPVITVPIEDALKTVQARTCSSYYAHRDSASNVIDIDSDEPEVCAPNPGAAIQQSLDVLNKIKQHRNEKASTMSETNSGAESDPAGSRSQDSYSSSSRSSSKRRRKKRPYMPSKMSDRYCKLVKSMIDKESETSDRPQMEHLAQLVTHGIAPIPDSSSKDIRLQNDGDSQDSYF</sequence>
<evidence type="ECO:0000256" key="2">
    <source>
        <dbReference type="ARBA" id="ARBA00022723"/>
    </source>
</evidence>
<keyword evidence="3" id="KW-0677">Repeat</keyword>
<feature type="region of interest" description="Disordered" evidence="7">
    <location>
        <begin position="266"/>
        <end position="294"/>
    </location>
</feature>
<accession>A0A7R8ZLE4</accession>
<dbReference type="PROSITE" id="PS50157">
    <property type="entry name" value="ZINC_FINGER_C2H2_2"/>
    <property type="match status" value="5"/>
</dbReference>
<feature type="compositionally biased region" description="Low complexity" evidence="7">
    <location>
        <begin position="649"/>
        <end position="661"/>
    </location>
</feature>
<keyword evidence="4" id="KW-0863">Zinc-finger</keyword>
<feature type="compositionally biased region" description="Polar residues" evidence="7">
    <location>
        <begin position="632"/>
        <end position="642"/>
    </location>
</feature>
<evidence type="ECO:0000256" key="6">
    <source>
        <dbReference type="ARBA" id="ARBA00023242"/>
    </source>
</evidence>
<dbReference type="SMART" id="SM00355">
    <property type="entry name" value="ZnF_C2H2"/>
    <property type="match status" value="8"/>
</dbReference>
<feature type="region of interest" description="Disordered" evidence="7">
    <location>
        <begin position="710"/>
        <end position="736"/>
    </location>
</feature>
<name>A0A7R8ZLE4_9CRUS</name>
<keyword evidence="6" id="KW-0539">Nucleus</keyword>
<dbReference type="OrthoDB" id="2687452at2759"/>
<feature type="region of interest" description="Disordered" evidence="7">
    <location>
        <begin position="444"/>
        <end position="464"/>
    </location>
</feature>
<feature type="region of interest" description="Disordered" evidence="7">
    <location>
        <begin position="39"/>
        <end position="78"/>
    </location>
</feature>
<dbReference type="SUPFAM" id="SSF57667">
    <property type="entry name" value="beta-beta-alpha zinc fingers"/>
    <property type="match status" value="2"/>
</dbReference>
<reference evidence="8" key="1">
    <citation type="submission" date="2020-11" db="EMBL/GenBank/DDBJ databases">
        <authorList>
            <person name="Tran Van P."/>
        </authorList>
    </citation>
    <scope>NUCLEOTIDE SEQUENCE</scope>
</reference>
<evidence type="ECO:0000313" key="8">
    <source>
        <dbReference type="EMBL" id="CAD7224378.1"/>
    </source>
</evidence>
<dbReference type="Gene3D" id="3.30.160.60">
    <property type="entry name" value="Classic Zinc Finger"/>
    <property type="match status" value="3"/>
</dbReference>
<feature type="region of interest" description="Disordered" evidence="7">
    <location>
        <begin position="628"/>
        <end position="681"/>
    </location>
</feature>
<evidence type="ECO:0000256" key="5">
    <source>
        <dbReference type="ARBA" id="ARBA00022833"/>
    </source>
</evidence>
<feature type="compositionally biased region" description="Basic and acidic residues" evidence="7">
    <location>
        <begin position="1"/>
        <end position="11"/>
    </location>
</feature>
<feature type="compositionally biased region" description="Basic residues" evidence="7">
    <location>
        <begin position="662"/>
        <end position="671"/>
    </location>
</feature>
<dbReference type="InterPro" id="IPR050888">
    <property type="entry name" value="ZnF_C2H2-type_TF"/>
</dbReference>
<dbReference type="InterPro" id="IPR036236">
    <property type="entry name" value="Znf_C2H2_sf"/>
</dbReference>
<organism evidence="8">
    <name type="scientific">Cyprideis torosa</name>
    <dbReference type="NCBI Taxonomy" id="163714"/>
    <lineage>
        <taxon>Eukaryota</taxon>
        <taxon>Metazoa</taxon>
        <taxon>Ecdysozoa</taxon>
        <taxon>Arthropoda</taxon>
        <taxon>Crustacea</taxon>
        <taxon>Oligostraca</taxon>
        <taxon>Ostracoda</taxon>
        <taxon>Podocopa</taxon>
        <taxon>Podocopida</taxon>
        <taxon>Cytherocopina</taxon>
        <taxon>Cytheroidea</taxon>
        <taxon>Cytherideidae</taxon>
        <taxon>Cyprideis</taxon>
    </lineage>
</organism>
<proteinExistence type="predicted"/>
<evidence type="ECO:0000256" key="3">
    <source>
        <dbReference type="ARBA" id="ARBA00022737"/>
    </source>
</evidence>
<evidence type="ECO:0000256" key="4">
    <source>
        <dbReference type="ARBA" id="ARBA00022771"/>
    </source>
</evidence>
<dbReference type="GO" id="GO:0008270">
    <property type="term" value="F:zinc ion binding"/>
    <property type="evidence" value="ECO:0007669"/>
    <property type="project" value="UniProtKB-KW"/>
</dbReference>
<keyword evidence="5" id="KW-0862">Zinc</keyword>
<dbReference type="EMBL" id="OB660358">
    <property type="protein sequence ID" value="CAD7224378.1"/>
    <property type="molecule type" value="Genomic_DNA"/>
</dbReference>
<feature type="region of interest" description="Disordered" evidence="7">
    <location>
        <begin position="1"/>
        <end position="21"/>
    </location>
</feature>
<dbReference type="Pfam" id="PF00096">
    <property type="entry name" value="zf-C2H2"/>
    <property type="match status" value="1"/>
</dbReference>
<feature type="compositionally biased region" description="Basic residues" evidence="7">
    <location>
        <begin position="12"/>
        <end position="21"/>
    </location>
</feature>
<dbReference type="GO" id="GO:0005634">
    <property type="term" value="C:nucleus"/>
    <property type="evidence" value="ECO:0007669"/>
    <property type="project" value="UniProtKB-SubCell"/>
</dbReference>
<keyword evidence="2" id="KW-0479">Metal-binding</keyword>
<dbReference type="InterPro" id="IPR013087">
    <property type="entry name" value="Znf_C2H2_type"/>
</dbReference>
<comment type="subcellular location">
    <subcellularLocation>
        <location evidence="1">Nucleus</location>
    </subcellularLocation>
</comment>
<feature type="compositionally biased region" description="Low complexity" evidence="7">
    <location>
        <begin position="44"/>
        <end position="60"/>
    </location>
</feature>
<dbReference type="AlphaFoldDB" id="A0A7R8ZLE4"/>
<dbReference type="PANTHER" id="PTHR24406">
    <property type="entry name" value="TRANSCRIPTIONAL REPRESSOR CTCFL-RELATED"/>
    <property type="match status" value="1"/>
</dbReference>
<gene>
    <name evidence="8" type="ORF">CTOB1V02_LOCUS2343</name>
</gene>
<dbReference type="PROSITE" id="PS00028">
    <property type="entry name" value="ZINC_FINGER_C2H2_1"/>
    <property type="match status" value="6"/>
</dbReference>
<evidence type="ECO:0000256" key="1">
    <source>
        <dbReference type="ARBA" id="ARBA00004123"/>
    </source>
</evidence>